<gene>
    <name evidence="1" type="ORF">MBJ925_LOCUS19662</name>
    <name evidence="2" type="ORF">SMN809_LOCUS33402</name>
</gene>
<dbReference type="EMBL" id="CAJNRE010009966">
    <property type="protein sequence ID" value="CAF2087001.1"/>
    <property type="molecule type" value="Genomic_DNA"/>
</dbReference>
<sequence length="236" mass="26973">MDNSIQFSNNDLIVLEEIIDLLEPFYEISVKCQAETIATASMVVPAVVHLLSHLPDIKENILFCTKLVQQLQLSIETRFSGIIKRLNQNDIMENDPFSDPVYFMAAVLDPAFKFYWIRDSGFKITKADQSFASLSSSLSLSQSSTPKPKKRKLFTYINSNNDESNNSTSMDAANELQAYLSDPVRCRFSEYWSNTRLNILHKLVQRIFSVQASSAPVERVFFACWSNFIFTTNTYE</sequence>
<dbReference type="Proteomes" id="UP000676336">
    <property type="component" value="Unassembled WGS sequence"/>
</dbReference>
<evidence type="ECO:0000313" key="1">
    <source>
        <dbReference type="EMBL" id="CAF2087001.1"/>
    </source>
</evidence>
<protein>
    <recommendedName>
        <fullName evidence="4">HAT C-terminal dimerisation domain-containing protein</fullName>
    </recommendedName>
</protein>
<organism evidence="1 3">
    <name type="scientific">Rotaria magnacalcarata</name>
    <dbReference type="NCBI Taxonomy" id="392030"/>
    <lineage>
        <taxon>Eukaryota</taxon>
        <taxon>Metazoa</taxon>
        <taxon>Spiralia</taxon>
        <taxon>Gnathifera</taxon>
        <taxon>Rotifera</taxon>
        <taxon>Eurotatoria</taxon>
        <taxon>Bdelloidea</taxon>
        <taxon>Philodinida</taxon>
        <taxon>Philodinidae</taxon>
        <taxon>Rotaria</taxon>
    </lineage>
</organism>
<dbReference type="EMBL" id="CAJOBI010073041">
    <property type="protein sequence ID" value="CAF4466873.1"/>
    <property type="molecule type" value="Genomic_DNA"/>
</dbReference>
<comment type="caution">
    <text evidence="1">The sequence shown here is derived from an EMBL/GenBank/DDBJ whole genome shotgun (WGS) entry which is preliminary data.</text>
</comment>
<name>A0A816T141_9BILA</name>
<accession>A0A816T141</accession>
<evidence type="ECO:0008006" key="4">
    <source>
        <dbReference type="Google" id="ProtNLM"/>
    </source>
</evidence>
<evidence type="ECO:0000313" key="2">
    <source>
        <dbReference type="EMBL" id="CAF4466873.1"/>
    </source>
</evidence>
<proteinExistence type="predicted"/>
<dbReference type="InterPro" id="IPR012337">
    <property type="entry name" value="RNaseH-like_sf"/>
</dbReference>
<reference evidence="1" key="1">
    <citation type="submission" date="2021-02" db="EMBL/GenBank/DDBJ databases">
        <authorList>
            <person name="Nowell W R."/>
        </authorList>
    </citation>
    <scope>NUCLEOTIDE SEQUENCE</scope>
</reference>
<evidence type="ECO:0000313" key="3">
    <source>
        <dbReference type="Proteomes" id="UP000663824"/>
    </source>
</evidence>
<dbReference type="Proteomes" id="UP000663824">
    <property type="component" value="Unassembled WGS sequence"/>
</dbReference>
<dbReference type="AlphaFoldDB" id="A0A816T141"/>
<dbReference type="SUPFAM" id="SSF53098">
    <property type="entry name" value="Ribonuclease H-like"/>
    <property type="match status" value="1"/>
</dbReference>